<protein>
    <submittedName>
        <fullName evidence="1">Phosphatase</fullName>
    </submittedName>
</protein>
<evidence type="ECO:0000313" key="2">
    <source>
        <dbReference type="Proteomes" id="UP000594014"/>
    </source>
</evidence>
<gene>
    <name evidence="1" type="ORF">FRZ06_12365</name>
</gene>
<keyword evidence="2" id="KW-1185">Reference proteome</keyword>
<sequence length="319" mass="35513">MVMNHAKIKYKMIPGVKKMYAVIDIGSNTIRLSVYAIQDGQIKPMFSRKNTAGLISYVDQNGCMTERGIQKAISVLSGFQKIIENTKVEHIFVLATASLRNVQNRDEILTLLREKTGFEVTVLSGEEEGVCGFVGAAYHINVDSGLLVDIGGGSTEFVFYQNRKISKTYSIPMGSLSLYANFVSGLTPTKDEYKKMKKYIKEQLQTLDQGAAPAPILCGVGGTTRAACKLVNDFYGEPLTNRKFQPDQLKKVMKSFYHDKDGVQRILRVVPDRIHTIIPGMIILRTITSCFNSQDIIISEYGVREGYLIKTVIGWENGS</sequence>
<proteinExistence type="predicted"/>
<reference evidence="1" key="1">
    <citation type="submission" date="2019-08" db="EMBL/GenBank/DDBJ databases">
        <title>Genome sequence of Clostridiales bacterium MT110.</title>
        <authorList>
            <person name="Cao J."/>
        </authorList>
    </citation>
    <scope>NUCLEOTIDE SEQUENCE</scope>
    <source>
        <strain evidence="1">MT110</strain>
    </source>
</reference>
<accession>A0ACD1ACI6</accession>
<evidence type="ECO:0000313" key="1">
    <source>
        <dbReference type="EMBL" id="QOX64071.1"/>
    </source>
</evidence>
<dbReference type="EMBL" id="CP042469">
    <property type="protein sequence ID" value="QOX64071.1"/>
    <property type="molecule type" value="Genomic_DNA"/>
</dbReference>
<organism evidence="1 2">
    <name type="scientific">Anoxybacterium hadale</name>
    <dbReference type="NCBI Taxonomy" id="3408580"/>
    <lineage>
        <taxon>Bacteria</taxon>
        <taxon>Bacillati</taxon>
        <taxon>Bacillota</taxon>
        <taxon>Clostridia</taxon>
        <taxon>Peptostreptococcales</taxon>
        <taxon>Anaerovoracaceae</taxon>
        <taxon>Anoxybacterium</taxon>
    </lineage>
</organism>
<dbReference type="Proteomes" id="UP000594014">
    <property type="component" value="Chromosome"/>
</dbReference>
<name>A0ACD1ACI6_9FIRM</name>